<dbReference type="KEGG" id="pprf:DPRO_3852"/>
<dbReference type="Proteomes" id="UP000219215">
    <property type="component" value="Chromosome DPRO"/>
</dbReference>
<organism evidence="1 2">
    <name type="scientific">Pseudodesulfovibrio profundus</name>
    <dbReference type="NCBI Taxonomy" id="57320"/>
    <lineage>
        <taxon>Bacteria</taxon>
        <taxon>Pseudomonadati</taxon>
        <taxon>Thermodesulfobacteriota</taxon>
        <taxon>Desulfovibrionia</taxon>
        <taxon>Desulfovibrionales</taxon>
        <taxon>Desulfovibrionaceae</taxon>
    </lineage>
</organism>
<accession>A0A2C8FFX9</accession>
<proteinExistence type="predicted"/>
<reference evidence="2" key="1">
    <citation type="submission" date="2017-09" db="EMBL/GenBank/DDBJ databases">
        <authorList>
            <person name="Regsiter A."/>
            <person name="William W."/>
        </authorList>
    </citation>
    <scope>NUCLEOTIDE SEQUENCE [LARGE SCALE GENOMIC DNA]</scope>
    <source>
        <strain evidence="2">500-1</strain>
    </source>
</reference>
<sequence length="96" mass="10738">MFFYPLSQCPKLTFLVTVVETPLTFLQKEMKKFGRNTVDFFHVAFGLVPKVFDPINLFLAAGKQSGVLNPVVVPFSNNESKSPYNCINSISNPTGY</sequence>
<gene>
    <name evidence="1" type="ORF">DPRO_3852</name>
</gene>
<dbReference type="EMBL" id="LT907975">
    <property type="protein sequence ID" value="SOB60769.1"/>
    <property type="molecule type" value="Genomic_DNA"/>
</dbReference>
<evidence type="ECO:0000313" key="1">
    <source>
        <dbReference type="EMBL" id="SOB60769.1"/>
    </source>
</evidence>
<evidence type="ECO:0000313" key="2">
    <source>
        <dbReference type="Proteomes" id="UP000219215"/>
    </source>
</evidence>
<keyword evidence="2" id="KW-1185">Reference proteome</keyword>
<protein>
    <submittedName>
        <fullName evidence="1">Uncharacterized protein</fullName>
    </submittedName>
</protein>
<dbReference type="AlphaFoldDB" id="A0A2C8FFX9"/>
<name>A0A2C8FFX9_9BACT</name>